<name>A0AA38WNB7_9ASTR</name>
<organism evidence="1 2">
    <name type="scientific">Centaurea solstitialis</name>
    <name type="common">yellow star-thistle</name>
    <dbReference type="NCBI Taxonomy" id="347529"/>
    <lineage>
        <taxon>Eukaryota</taxon>
        <taxon>Viridiplantae</taxon>
        <taxon>Streptophyta</taxon>
        <taxon>Embryophyta</taxon>
        <taxon>Tracheophyta</taxon>
        <taxon>Spermatophyta</taxon>
        <taxon>Magnoliopsida</taxon>
        <taxon>eudicotyledons</taxon>
        <taxon>Gunneridae</taxon>
        <taxon>Pentapetalae</taxon>
        <taxon>asterids</taxon>
        <taxon>campanulids</taxon>
        <taxon>Asterales</taxon>
        <taxon>Asteraceae</taxon>
        <taxon>Carduoideae</taxon>
        <taxon>Cardueae</taxon>
        <taxon>Centaureinae</taxon>
        <taxon>Centaurea</taxon>
    </lineage>
</organism>
<evidence type="ECO:0000313" key="1">
    <source>
        <dbReference type="EMBL" id="KAJ9558770.1"/>
    </source>
</evidence>
<dbReference type="Proteomes" id="UP001172457">
    <property type="component" value="Chromosome 3"/>
</dbReference>
<keyword evidence="2" id="KW-1185">Reference proteome</keyword>
<dbReference type="AlphaFoldDB" id="A0AA38WNB7"/>
<sequence length="319" mass="37299">MLLIFSYCHYFHSLLKRAHVHPTTKIEEYRDCVLRIEDEAELTYSILNNMLRFITKLLQKSEKEQPKNLKKFLGKSRVYNGGVLEFYNNQALPFVETNNSWSLVLVTLTTIAVSLPNIAEVHVKKLLNSMRGGLEFVRHIEETIYAKDELVDARKTARRIWIEAEVYVKWLGIKIQYQARNGKLSRDILQWLQEEALKIEDSEKINDDSHVIAAKSMCRISETILCHFNERGNWPRGMELFDWISTMIKDLIWACFTNLPRVITLKCHHDAIEKRHESVHYAARLFGESKSILNNFEKSQFEETYIDTTRKTSNSGGNK</sequence>
<gene>
    <name evidence="1" type="ORF">OSB04_013384</name>
</gene>
<accession>A0AA38WNB7</accession>
<dbReference type="PANTHER" id="PTHR35307">
    <property type="entry name" value="PROTEIN, PUTATIVE-RELATED"/>
    <property type="match status" value="1"/>
</dbReference>
<evidence type="ECO:0000313" key="2">
    <source>
        <dbReference type="Proteomes" id="UP001172457"/>
    </source>
</evidence>
<proteinExistence type="predicted"/>
<protein>
    <submittedName>
        <fullName evidence="1">Uncharacterized protein</fullName>
    </submittedName>
</protein>
<comment type="caution">
    <text evidence="1">The sequence shown here is derived from an EMBL/GenBank/DDBJ whole genome shotgun (WGS) entry which is preliminary data.</text>
</comment>
<reference evidence="1" key="1">
    <citation type="submission" date="2023-03" db="EMBL/GenBank/DDBJ databases">
        <title>Chromosome-scale reference genome and RAD-based genetic map of yellow starthistle (Centaurea solstitialis) reveal putative structural variation and QTLs associated with invader traits.</title>
        <authorList>
            <person name="Reatini B."/>
            <person name="Cang F.A."/>
            <person name="Jiang Q."/>
            <person name="Mckibben M.T.W."/>
            <person name="Barker M.S."/>
            <person name="Rieseberg L.H."/>
            <person name="Dlugosch K.M."/>
        </authorList>
    </citation>
    <scope>NUCLEOTIDE SEQUENCE</scope>
    <source>
        <strain evidence="1">CAN-66</strain>
        <tissue evidence="1">Leaf</tissue>
    </source>
</reference>
<dbReference type="EMBL" id="JARYMX010000003">
    <property type="protein sequence ID" value="KAJ9558770.1"/>
    <property type="molecule type" value="Genomic_DNA"/>
</dbReference>
<dbReference type="PANTHER" id="PTHR35307:SF3">
    <property type="entry name" value="DUF4220 DOMAIN-CONTAINING PROTEIN"/>
    <property type="match status" value="1"/>
</dbReference>